<dbReference type="AlphaFoldDB" id="A0A1Y1NFF2"/>
<evidence type="ECO:0008006" key="16">
    <source>
        <dbReference type="Google" id="ProtNLM"/>
    </source>
</evidence>
<organism evidence="13">
    <name type="scientific">Photinus pyralis</name>
    <name type="common">Common eastern firefly</name>
    <name type="synonym">Lampyris pyralis</name>
    <dbReference type="NCBI Taxonomy" id="7054"/>
    <lineage>
        <taxon>Eukaryota</taxon>
        <taxon>Metazoa</taxon>
        <taxon>Ecdysozoa</taxon>
        <taxon>Arthropoda</taxon>
        <taxon>Hexapoda</taxon>
        <taxon>Insecta</taxon>
        <taxon>Pterygota</taxon>
        <taxon>Neoptera</taxon>
        <taxon>Endopterygota</taxon>
        <taxon>Coleoptera</taxon>
        <taxon>Polyphaga</taxon>
        <taxon>Elateriformia</taxon>
        <taxon>Elateroidea</taxon>
        <taxon>Lampyridae</taxon>
        <taxon>Lampyrinae</taxon>
        <taxon>Photinus</taxon>
    </lineage>
</organism>
<keyword evidence="5" id="KW-0653">Protein transport</keyword>
<keyword evidence="7" id="KW-0906">Nuclear pore complex</keyword>
<keyword evidence="3" id="KW-0677">Repeat</keyword>
<proteinExistence type="inferred from homology"/>
<feature type="compositionally biased region" description="Low complexity" evidence="10">
    <location>
        <begin position="1"/>
        <end position="14"/>
    </location>
</feature>
<reference evidence="14" key="3">
    <citation type="submission" date="2019-08" db="EMBL/GenBank/DDBJ databases">
        <authorList>
            <consortium name="Photinus pyralis genome working group"/>
            <person name="Fallon T.R."/>
            <person name="Sander Lower S.E."/>
            <person name="Weng J.-K."/>
        </authorList>
    </citation>
    <scope>NUCLEOTIDE SEQUENCE</scope>
    <source>
        <strain evidence="14">1611_PpyrPB1</strain>
        <tissue evidence="14">Whole body</tissue>
    </source>
</reference>
<evidence type="ECO:0000256" key="3">
    <source>
        <dbReference type="ARBA" id="ARBA00022737"/>
    </source>
</evidence>
<accession>A0A1Y1NFF2</accession>
<dbReference type="InterPro" id="IPR025712">
    <property type="entry name" value="Nup54_alpha-helical_dom"/>
</dbReference>
<dbReference type="GO" id="GO:0006999">
    <property type="term" value="P:nuclear pore organization"/>
    <property type="evidence" value="ECO:0007669"/>
    <property type="project" value="TreeGrafter"/>
</dbReference>
<keyword evidence="15" id="KW-1185">Reference proteome</keyword>
<dbReference type="InterPro" id="IPR024864">
    <property type="entry name" value="Nup54/Nup57/Nup44"/>
</dbReference>
<evidence type="ECO:0000256" key="5">
    <source>
        <dbReference type="ARBA" id="ARBA00022927"/>
    </source>
</evidence>
<dbReference type="Gene3D" id="1.20.5.170">
    <property type="match status" value="1"/>
</dbReference>
<protein>
    <recommendedName>
        <fullName evidence="16">Nucleoporin Nup54 alpha-helical domain-containing protein</fullName>
    </recommendedName>
</protein>
<dbReference type="FunFam" id="1.20.5.490:FF:000003">
    <property type="entry name" value="nucleoporin p54 isoform X1"/>
    <property type="match status" value="1"/>
</dbReference>
<dbReference type="GO" id="GO:0051028">
    <property type="term" value="P:mRNA transport"/>
    <property type="evidence" value="ECO:0007669"/>
    <property type="project" value="UniProtKB-KW"/>
</dbReference>
<comment type="subcellular location">
    <subcellularLocation>
        <location evidence="1">Nucleus</location>
        <location evidence="1">Nuclear pore complex</location>
    </subcellularLocation>
</comment>
<dbReference type="FunCoup" id="A0A1Y1NFF2">
    <property type="interactions" value="2676"/>
</dbReference>
<evidence type="ECO:0000313" key="13">
    <source>
        <dbReference type="EMBL" id="JAV96673.1"/>
    </source>
</evidence>
<feature type="domain" description="Nup54 C-terminal interacting" evidence="12">
    <location>
        <begin position="680"/>
        <end position="718"/>
    </location>
</feature>
<evidence type="ECO:0000256" key="9">
    <source>
        <dbReference type="ARBA" id="ARBA00060798"/>
    </source>
</evidence>
<gene>
    <name evidence="14" type="ORF">PPYR_05069</name>
</gene>
<reference evidence="14 15" key="2">
    <citation type="journal article" date="2018" name="Elife">
        <title>Firefly genomes illuminate parallel origins of bioluminescence in beetles.</title>
        <authorList>
            <person name="Fallon T.R."/>
            <person name="Lower S.E."/>
            <person name="Chang C.H."/>
            <person name="Bessho-Uehara M."/>
            <person name="Martin G.J."/>
            <person name="Bewick A.J."/>
            <person name="Behringer M."/>
            <person name="Debat H.J."/>
            <person name="Wong I."/>
            <person name="Day J.C."/>
            <person name="Suvorov A."/>
            <person name="Silva C.J."/>
            <person name="Stanger-Hall K.F."/>
            <person name="Hall D.W."/>
            <person name="Schmitz R.J."/>
            <person name="Nelson D.R."/>
            <person name="Lewis S.M."/>
            <person name="Shigenobu S."/>
            <person name="Bybee S.M."/>
            <person name="Larracuente A.M."/>
            <person name="Oba Y."/>
            <person name="Weng J.K."/>
        </authorList>
    </citation>
    <scope>NUCLEOTIDE SEQUENCE [LARGE SCALE GENOMIC DNA]</scope>
    <source>
        <strain evidence="14">1611_PpyrPB1</strain>
        <tissue evidence="14">Whole body</tissue>
    </source>
</reference>
<dbReference type="Gene3D" id="1.20.5.490">
    <property type="entry name" value="Single helix bin"/>
    <property type="match status" value="1"/>
</dbReference>
<evidence type="ECO:0000256" key="8">
    <source>
        <dbReference type="ARBA" id="ARBA00023242"/>
    </source>
</evidence>
<dbReference type="InterPro" id="IPR040985">
    <property type="entry name" value="Nup54_C"/>
</dbReference>
<dbReference type="InParanoid" id="A0A1Y1NFF2"/>
<evidence type="ECO:0000256" key="10">
    <source>
        <dbReference type="SAM" id="MobiDB-lite"/>
    </source>
</evidence>
<feature type="domain" description="Nucleoporin Nup54 alpha-helical" evidence="11">
    <location>
        <begin position="528"/>
        <end position="663"/>
    </location>
</feature>
<dbReference type="OrthoDB" id="6162375at2759"/>
<dbReference type="GO" id="GO:0006607">
    <property type="term" value="P:NLS-bearing protein import into nucleus"/>
    <property type="evidence" value="ECO:0007669"/>
    <property type="project" value="TreeGrafter"/>
</dbReference>
<evidence type="ECO:0000259" key="12">
    <source>
        <dbReference type="Pfam" id="PF18437"/>
    </source>
</evidence>
<evidence type="ECO:0000313" key="14">
    <source>
        <dbReference type="EMBL" id="KAB0802883.1"/>
    </source>
</evidence>
<feature type="region of interest" description="Disordered" evidence="10">
    <location>
        <begin position="1"/>
        <end position="82"/>
    </location>
</feature>
<dbReference type="Pfam" id="PF18437">
    <property type="entry name" value="Nup54_C"/>
    <property type="match status" value="1"/>
</dbReference>
<dbReference type="EMBL" id="GEZM01003617">
    <property type="protein sequence ID" value="JAV96673.1"/>
    <property type="molecule type" value="Transcribed_RNA"/>
</dbReference>
<evidence type="ECO:0000259" key="11">
    <source>
        <dbReference type="Pfam" id="PF13874"/>
    </source>
</evidence>
<evidence type="ECO:0000256" key="7">
    <source>
        <dbReference type="ARBA" id="ARBA00023132"/>
    </source>
</evidence>
<feature type="compositionally biased region" description="Polar residues" evidence="10">
    <location>
        <begin position="50"/>
        <end position="80"/>
    </location>
</feature>
<sequence>MAFNFGSTSTTFGTPQNKPTAYGTPLSFGTPATAPQTGFGGFGNTFGSTAQQPAFGTPATQPTAFGATPSQPTGFGSTFGQPAAAAPAPAFGSTFGQTSTPAFGSTFGTAATSAGFGTFGTATAPAPAFGSTFGTAATSAPAFGSAFGTATSTAPAFGTSFGATGSAVPNLFGTPAVTKPSLFGSTPATTASSLFGAPATAPSLFGATAATQAPTLFGNTATAGTTNLFGATSSAPSLFNTSFGATTTTPSLFGGAGTTGFGLGTTAAPNTGFGFGSTSTTSASSLFGGFGKPATTTNTFAGFGTGTTGFTGFGAATSTTPSWGTSTNFAGIRPPGAVGSQPQHLQQILASFYAINIFSDERDVVLKKWNMLQACWGTGKAFYNASQPPIEYNSTNPLYRFKTVGYVTVPGEDNSSGLVKLIFSKKESELSNQKEVLTNGILSILGNKPNLTVTIESIKAISDNQSEIMFSVSEKGVTGSSRKIPATDLCAFLNQPTQKQQLTNVGVTYIGAYVTPTKSQLQEYLKNPPAGVEPQMWQAAQTDNPNPSKFMPTPLNGYSDLKKRLLCQQYETKLHQGYLNQVGNDIVELKKRHVNSVAKINDLKQKYAQLYHRLLQIIIKQEVTRKVGMAIQPEEEMLRGRLEMITTQLGLPTQFKGQLQELRCCVELYEIPESSLNQRYQMDAQVQEDIKQFLKMEQNGIAQLIKIINSDLKSLKVISEGLEKIIKK</sequence>
<dbReference type="EMBL" id="GEZM01003616">
    <property type="protein sequence ID" value="JAV96674.1"/>
    <property type="molecule type" value="Transcribed_RNA"/>
</dbReference>
<evidence type="ECO:0000256" key="1">
    <source>
        <dbReference type="ARBA" id="ARBA00004567"/>
    </source>
</evidence>
<dbReference type="EMBL" id="VVIM01000002">
    <property type="protein sequence ID" value="KAB0802883.1"/>
    <property type="molecule type" value="Genomic_DNA"/>
</dbReference>
<comment type="similarity">
    <text evidence="9">Belongs to the NUP54 family.</text>
</comment>
<keyword evidence="4" id="KW-0509">mRNA transport</keyword>
<dbReference type="GO" id="GO:0044613">
    <property type="term" value="C:nuclear pore central transport channel"/>
    <property type="evidence" value="ECO:0007669"/>
    <property type="project" value="TreeGrafter"/>
</dbReference>
<reference evidence="13" key="1">
    <citation type="journal article" date="2016" name="Sci. Rep.">
        <title>Molecular characterization of firefly nuptial gifts: a multi-omics approach sheds light on postcopulatory sexual selection.</title>
        <authorList>
            <person name="Al-Wathiqui N."/>
            <person name="Fallon T.R."/>
            <person name="South A."/>
            <person name="Weng J.K."/>
            <person name="Lewis S.M."/>
        </authorList>
    </citation>
    <scope>NUCLEOTIDE SEQUENCE</scope>
</reference>
<evidence type="ECO:0000256" key="4">
    <source>
        <dbReference type="ARBA" id="ARBA00022816"/>
    </source>
</evidence>
<dbReference type="PANTHER" id="PTHR13000:SF0">
    <property type="entry name" value="NUCLEOPORIN P54"/>
    <property type="match status" value="1"/>
</dbReference>
<name>A0A1Y1NFF2_PHOPY</name>
<keyword evidence="2" id="KW-0813">Transport</keyword>
<evidence type="ECO:0000256" key="2">
    <source>
        <dbReference type="ARBA" id="ARBA00022448"/>
    </source>
</evidence>
<keyword evidence="8" id="KW-0539">Nucleus</keyword>
<dbReference type="GO" id="GO:0017056">
    <property type="term" value="F:structural constituent of nuclear pore"/>
    <property type="evidence" value="ECO:0007669"/>
    <property type="project" value="TreeGrafter"/>
</dbReference>
<dbReference type="GO" id="GO:0036228">
    <property type="term" value="P:protein localization to nuclear inner membrane"/>
    <property type="evidence" value="ECO:0007669"/>
    <property type="project" value="TreeGrafter"/>
</dbReference>
<evidence type="ECO:0000256" key="6">
    <source>
        <dbReference type="ARBA" id="ARBA00023010"/>
    </source>
</evidence>
<keyword evidence="6" id="KW-0811">Translocation</keyword>
<dbReference type="Pfam" id="PF13874">
    <property type="entry name" value="Nup54"/>
    <property type="match status" value="1"/>
</dbReference>
<dbReference type="Proteomes" id="UP000327044">
    <property type="component" value="Unassembled WGS sequence"/>
</dbReference>
<evidence type="ECO:0000313" key="15">
    <source>
        <dbReference type="Proteomes" id="UP000327044"/>
    </source>
</evidence>
<dbReference type="PANTHER" id="PTHR13000">
    <property type="entry name" value="NUCLEOPORIN P54"/>
    <property type="match status" value="1"/>
</dbReference>